<sequence>MAADRRNIPAVVPEAGDREQARAPGRREFLDLRDIGALLRRYGPLVGGATLAGLVIGAVWALMTPAAYTATAQLVIDPKAVQLSREEAREQSGGVEAAQVESQMAVMRSDRIAELVINRLNLTKEPMFARAVRDIESPTVATQVVIGMFAPKLDVRRQGLSYVIDVAFTAPDPALAAKIANAVAEAYVDDARDARTAAARVGSEWLERRVAQLRQNMNEAALALQEFKAGRDYRIYRRQPQAQNPAQGAPGPSDARGDQNVRFDRNTLEELETTAQSYRKIYETALQGYAEAVQRQSNPLIETRMLSPATKPLGKSHPRTRLIMALGMLVGLLGGTGAAVLHWNLDASLRTATAARDALLAPCLGLLPMLWRPALRRGWLAGRSWRARLRFLLLRLISRRRSQAITLFRKWDFVRPDPFQQSMANVMTMMATLERHENVRIIGVTSARRGEGKSTIASNLACLLAGSGFRILLIDADFRRGSISRAAGFNDNSPGLAHVLLGRAHVRDSVVTAPHSGVSLLPAETSASATFDALLGSGAMGRCLEEALAGHDLVIIDLPSTEESPGAMAVAPLLSGLLMVVQWGRTPADVAANAAAELREAGGRIIGSILNKAAA</sequence>
<feature type="coiled-coil region" evidence="9">
    <location>
        <begin position="203"/>
        <end position="230"/>
    </location>
</feature>
<keyword evidence="5" id="KW-0418">Kinase</keyword>
<dbReference type="InterPro" id="IPR050445">
    <property type="entry name" value="Bact_polysacc_biosynth/exp"/>
</dbReference>
<evidence type="ECO:0000256" key="5">
    <source>
        <dbReference type="ARBA" id="ARBA00022777"/>
    </source>
</evidence>
<keyword evidence="9" id="KW-0175">Coiled coil</keyword>
<proteinExistence type="inferred from homology"/>
<evidence type="ECO:0000256" key="3">
    <source>
        <dbReference type="ARBA" id="ARBA00022679"/>
    </source>
</evidence>
<accession>A0A4R2GSI7</accession>
<dbReference type="InterPro" id="IPR005702">
    <property type="entry name" value="Wzc-like_C"/>
</dbReference>
<feature type="transmembrane region" description="Helical" evidence="11">
    <location>
        <begin position="42"/>
        <end position="63"/>
    </location>
</feature>
<keyword evidence="6" id="KW-0067">ATP-binding</keyword>
<dbReference type="GO" id="GO:0005886">
    <property type="term" value="C:plasma membrane"/>
    <property type="evidence" value="ECO:0007669"/>
    <property type="project" value="TreeGrafter"/>
</dbReference>
<evidence type="ECO:0000256" key="8">
    <source>
        <dbReference type="ARBA" id="ARBA00051245"/>
    </source>
</evidence>
<evidence type="ECO:0000256" key="2">
    <source>
        <dbReference type="ARBA" id="ARBA00011903"/>
    </source>
</evidence>
<keyword evidence="11" id="KW-0812">Transmembrane</keyword>
<feature type="transmembrane region" description="Helical" evidence="11">
    <location>
        <begin position="322"/>
        <end position="343"/>
    </location>
</feature>
<evidence type="ECO:0000259" key="12">
    <source>
        <dbReference type="Pfam" id="PF13614"/>
    </source>
</evidence>
<evidence type="ECO:0000256" key="11">
    <source>
        <dbReference type="SAM" id="Phobius"/>
    </source>
</evidence>
<dbReference type="PANTHER" id="PTHR32309:SF13">
    <property type="entry name" value="FERRIC ENTEROBACTIN TRANSPORT PROTEIN FEPE"/>
    <property type="match status" value="1"/>
</dbReference>
<evidence type="ECO:0000256" key="4">
    <source>
        <dbReference type="ARBA" id="ARBA00022741"/>
    </source>
</evidence>
<name>A0A4R2GSI7_9HYPH</name>
<dbReference type="Gene3D" id="3.40.50.300">
    <property type="entry name" value="P-loop containing nucleotide triphosphate hydrolases"/>
    <property type="match status" value="1"/>
</dbReference>
<reference evidence="13 14" key="1">
    <citation type="submission" date="2019-03" db="EMBL/GenBank/DDBJ databases">
        <title>Genomic Encyclopedia of Type Strains, Phase IV (KMG-IV): sequencing the most valuable type-strain genomes for metagenomic binning, comparative biology and taxonomic classification.</title>
        <authorList>
            <person name="Goeker M."/>
        </authorList>
    </citation>
    <scope>NUCLEOTIDE SEQUENCE [LARGE SCALE GENOMIC DNA]</scope>
    <source>
        <strain evidence="13 14">DSM 22958</strain>
    </source>
</reference>
<evidence type="ECO:0000256" key="9">
    <source>
        <dbReference type="SAM" id="Coils"/>
    </source>
</evidence>
<organism evidence="13 14">
    <name type="scientific">Camelimonas lactis</name>
    <dbReference type="NCBI Taxonomy" id="659006"/>
    <lineage>
        <taxon>Bacteria</taxon>
        <taxon>Pseudomonadati</taxon>
        <taxon>Pseudomonadota</taxon>
        <taxon>Alphaproteobacteria</taxon>
        <taxon>Hyphomicrobiales</taxon>
        <taxon>Chelatococcaceae</taxon>
        <taxon>Camelimonas</taxon>
    </lineage>
</organism>
<dbReference type="SUPFAM" id="SSF52540">
    <property type="entry name" value="P-loop containing nucleoside triphosphate hydrolases"/>
    <property type="match status" value="1"/>
</dbReference>
<dbReference type="RefSeq" id="WP_165909952.1">
    <property type="nucleotide sequence ID" value="NZ_JBHUNN010000001.1"/>
</dbReference>
<evidence type="ECO:0000256" key="10">
    <source>
        <dbReference type="SAM" id="MobiDB-lite"/>
    </source>
</evidence>
<dbReference type="CDD" id="cd05387">
    <property type="entry name" value="BY-kinase"/>
    <property type="match status" value="1"/>
</dbReference>
<evidence type="ECO:0000313" key="13">
    <source>
        <dbReference type="EMBL" id="TCO12985.1"/>
    </source>
</evidence>
<protein>
    <recommendedName>
        <fullName evidence="2">non-specific protein-tyrosine kinase</fullName>
        <ecNumber evidence="2">2.7.10.2</ecNumber>
    </recommendedName>
</protein>
<dbReference type="EMBL" id="SLWL01000007">
    <property type="protein sequence ID" value="TCO12985.1"/>
    <property type="molecule type" value="Genomic_DNA"/>
</dbReference>
<keyword evidence="7" id="KW-0829">Tyrosine-protein kinase</keyword>
<evidence type="ECO:0000313" key="14">
    <source>
        <dbReference type="Proteomes" id="UP000294881"/>
    </source>
</evidence>
<gene>
    <name evidence="13" type="ORF">EV666_10711</name>
</gene>
<dbReference type="InterPro" id="IPR027417">
    <property type="entry name" value="P-loop_NTPase"/>
</dbReference>
<dbReference type="GO" id="GO:0004713">
    <property type="term" value="F:protein tyrosine kinase activity"/>
    <property type="evidence" value="ECO:0007669"/>
    <property type="project" value="TreeGrafter"/>
</dbReference>
<dbReference type="AlphaFoldDB" id="A0A4R2GSI7"/>
<evidence type="ECO:0000256" key="1">
    <source>
        <dbReference type="ARBA" id="ARBA00007316"/>
    </source>
</evidence>
<dbReference type="Proteomes" id="UP000294881">
    <property type="component" value="Unassembled WGS sequence"/>
</dbReference>
<dbReference type="EC" id="2.7.10.2" evidence="2"/>
<feature type="region of interest" description="Disordered" evidence="10">
    <location>
        <begin position="1"/>
        <end position="22"/>
    </location>
</feature>
<evidence type="ECO:0000256" key="6">
    <source>
        <dbReference type="ARBA" id="ARBA00022840"/>
    </source>
</evidence>
<keyword evidence="4" id="KW-0547">Nucleotide-binding</keyword>
<keyword evidence="11" id="KW-0472">Membrane</keyword>
<comment type="caution">
    <text evidence="13">The sequence shown here is derived from an EMBL/GenBank/DDBJ whole genome shotgun (WGS) entry which is preliminary data.</text>
</comment>
<dbReference type="InterPro" id="IPR025669">
    <property type="entry name" value="AAA_dom"/>
</dbReference>
<feature type="domain" description="AAA" evidence="12">
    <location>
        <begin position="440"/>
        <end position="560"/>
    </location>
</feature>
<feature type="transmembrane region" description="Helical" evidence="11">
    <location>
        <begin position="358"/>
        <end position="375"/>
    </location>
</feature>
<dbReference type="PANTHER" id="PTHR32309">
    <property type="entry name" value="TYROSINE-PROTEIN KINASE"/>
    <property type="match status" value="1"/>
</dbReference>
<comment type="catalytic activity">
    <reaction evidence="8">
        <text>L-tyrosyl-[protein] + ATP = O-phospho-L-tyrosyl-[protein] + ADP + H(+)</text>
        <dbReference type="Rhea" id="RHEA:10596"/>
        <dbReference type="Rhea" id="RHEA-COMP:10136"/>
        <dbReference type="Rhea" id="RHEA-COMP:20101"/>
        <dbReference type="ChEBI" id="CHEBI:15378"/>
        <dbReference type="ChEBI" id="CHEBI:30616"/>
        <dbReference type="ChEBI" id="CHEBI:46858"/>
        <dbReference type="ChEBI" id="CHEBI:61978"/>
        <dbReference type="ChEBI" id="CHEBI:456216"/>
        <dbReference type="EC" id="2.7.10.2"/>
    </reaction>
</comment>
<keyword evidence="11" id="KW-1133">Transmembrane helix</keyword>
<keyword evidence="3" id="KW-0808">Transferase</keyword>
<keyword evidence="14" id="KW-1185">Reference proteome</keyword>
<dbReference type="Pfam" id="PF13614">
    <property type="entry name" value="AAA_31"/>
    <property type="match status" value="1"/>
</dbReference>
<evidence type="ECO:0000256" key="7">
    <source>
        <dbReference type="ARBA" id="ARBA00023137"/>
    </source>
</evidence>
<comment type="similarity">
    <text evidence="1">Belongs to the CpsD/CapB family.</text>
</comment>